<protein>
    <submittedName>
        <fullName evidence="1">ABC-type dipeptide/oligopeptide/nickel transport system permease component</fullName>
    </submittedName>
</protein>
<comment type="caution">
    <text evidence="1">The sequence shown here is derived from an EMBL/GenBank/DDBJ whole genome shotgun (WGS) entry which is preliminary data.</text>
</comment>
<sequence>MNKRWIQIVGIVMFLMIQMYISSEPATAYDVTNEVQVDEQTRQRLEKKYGLERPEEPKTQQHFFSGDWGMSFRTEPPDSFDRLVHVVPFSLQHWPGSFVYSCKMKPGRAI</sequence>
<dbReference type="RefSeq" id="WP_211080742.1">
    <property type="nucleotide sequence ID" value="NZ_CBCSLC010000002.1"/>
</dbReference>
<dbReference type="EMBL" id="JAGIKV010000001">
    <property type="protein sequence ID" value="MBP2243419.1"/>
    <property type="molecule type" value="Genomic_DNA"/>
</dbReference>
<organism evidence="1 2">
    <name type="scientific">Paenibacillus xylanexedens</name>
    <dbReference type="NCBI Taxonomy" id="528191"/>
    <lineage>
        <taxon>Bacteria</taxon>
        <taxon>Bacillati</taxon>
        <taxon>Bacillota</taxon>
        <taxon>Bacilli</taxon>
        <taxon>Bacillales</taxon>
        <taxon>Paenibacillaceae</taxon>
        <taxon>Paenibacillus</taxon>
    </lineage>
</organism>
<evidence type="ECO:0000313" key="1">
    <source>
        <dbReference type="EMBL" id="MBP2243419.1"/>
    </source>
</evidence>
<name>A0ABS4RMB2_PAEXY</name>
<proteinExistence type="predicted"/>
<reference evidence="1 2" key="1">
    <citation type="submission" date="2021-03" db="EMBL/GenBank/DDBJ databases">
        <title>Genomic Encyclopedia of Type Strains, Phase IV (KMG-IV): sequencing the most valuable type-strain genomes for metagenomic binning, comparative biology and taxonomic classification.</title>
        <authorList>
            <person name="Goeker M."/>
        </authorList>
    </citation>
    <scope>NUCLEOTIDE SEQUENCE [LARGE SCALE GENOMIC DNA]</scope>
    <source>
        <strain evidence="1 2">DSM 21292</strain>
    </source>
</reference>
<dbReference type="Proteomes" id="UP000810207">
    <property type="component" value="Unassembled WGS sequence"/>
</dbReference>
<gene>
    <name evidence="1" type="ORF">J2Z28_000024</name>
</gene>
<evidence type="ECO:0000313" key="2">
    <source>
        <dbReference type="Proteomes" id="UP000810207"/>
    </source>
</evidence>
<keyword evidence="2" id="KW-1185">Reference proteome</keyword>
<accession>A0ABS4RMB2</accession>